<evidence type="ECO:0000313" key="3">
    <source>
        <dbReference type="Proteomes" id="UP000544095"/>
    </source>
</evidence>
<protein>
    <submittedName>
        <fullName evidence="2">Uncharacterized protein</fullName>
    </submittedName>
</protein>
<sequence length="239" mass="27374">MFVVSGGCARPDSQVSEPKRRSIVIIREHELMTYLRTSVEIDQEIQWNGKGYNVLMIVGRRPDGQSLSGGVTAHEPITITQNRKDFPVAKRTLVLPSGLSVLDVLRQREIIYHPTTRVERFSEETDPTRKAIYRIEAAALNHKLSLGSCEETKRLVKEGTDTLFAYRDYEIGNYPRMLHSMSEHQHATSLTNQELQRSFLQNETLREEEDRKRQAEKAKSMEALTSDLAEARQDLLAFD</sequence>
<dbReference type="Proteomes" id="UP000544095">
    <property type="component" value="Unassembled WGS sequence"/>
</dbReference>
<keyword evidence="3" id="KW-1185">Reference proteome</keyword>
<name>A0A8H5KYI0_9HYPO</name>
<comment type="caution">
    <text evidence="2">The sequence shown here is derived from an EMBL/GenBank/DDBJ whole genome shotgun (WGS) entry which is preliminary data.</text>
</comment>
<dbReference type="AlphaFoldDB" id="A0A8H5KYI0"/>
<feature type="compositionally biased region" description="Basic and acidic residues" evidence="1">
    <location>
        <begin position="204"/>
        <end position="220"/>
    </location>
</feature>
<feature type="region of interest" description="Disordered" evidence="1">
    <location>
        <begin position="201"/>
        <end position="225"/>
    </location>
</feature>
<accession>A0A8H5KYI0</accession>
<dbReference type="EMBL" id="JAAOAR010000417">
    <property type="protein sequence ID" value="KAF5582974.1"/>
    <property type="molecule type" value="Genomic_DNA"/>
</dbReference>
<reference evidence="2 3" key="1">
    <citation type="submission" date="2020-05" db="EMBL/GenBank/DDBJ databases">
        <title>Identification and distribution of gene clusters putatively required for synthesis of sphingolipid metabolism inhibitors in phylogenetically diverse species of the filamentous fungus Fusarium.</title>
        <authorList>
            <person name="Kim H.-S."/>
            <person name="Busman M."/>
            <person name="Brown D.W."/>
            <person name="Divon H."/>
            <person name="Uhlig S."/>
            <person name="Proctor R.H."/>
        </authorList>
    </citation>
    <scope>NUCLEOTIDE SEQUENCE [LARGE SCALE GENOMIC DNA]</scope>
    <source>
        <strain evidence="2 3">NRRL 25211</strain>
    </source>
</reference>
<organism evidence="2 3">
    <name type="scientific">Fusarium pseudoanthophilum</name>
    <dbReference type="NCBI Taxonomy" id="48495"/>
    <lineage>
        <taxon>Eukaryota</taxon>
        <taxon>Fungi</taxon>
        <taxon>Dikarya</taxon>
        <taxon>Ascomycota</taxon>
        <taxon>Pezizomycotina</taxon>
        <taxon>Sordariomycetes</taxon>
        <taxon>Hypocreomycetidae</taxon>
        <taxon>Hypocreales</taxon>
        <taxon>Nectriaceae</taxon>
        <taxon>Fusarium</taxon>
        <taxon>Fusarium fujikuroi species complex</taxon>
    </lineage>
</organism>
<evidence type="ECO:0000313" key="2">
    <source>
        <dbReference type="EMBL" id="KAF5582974.1"/>
    </source>
</evidence>
<evidence type="ECO:0000256" key="1">
    <source>
        <dbReference type="SAM" id="MobiDB-lite"/>
    </source>
</evidence>
<proteinExistence type="predicted"/>
<gene>
    <name evidence="2" type="ORF">FPANT_8309</name>
</gene>